<protein>
    <submittedName>
        <fullName evidence="1">Uncharacterized protein</fullName>
    </submittedName>
</protein>
<dbReference type="AlphaFoldDB" id="A0A5M8PYA2"/>
<evidence type="ECO:0000313" key="1">
    <source>
        <dbReference type="EMBL" id="KAA6414054.1"/>
    </source>
</evidence>
<evidence type="ECO:0000313" key="2">
    <source>
        <dbReference type="Proteomes" id="UP000324767"/>
    </source>
</evidence>
<reference evidence="1 2" key="1">
    <citation type="submission" date="2019-09" db="EMBL/GenBank/DDBJ databases">
        <title>The hologenome of the rock-dwelling lichen Lasallia pustulata.</title>
        <authorList>
            <person name="Greshake Tzovaras B."/>
            <person name="Segers F."/>
            <person name="Bicker A."/>
            <person name="Dal Grande F."/>
            <person name="Otte J."/>
            <person name="Hankeln T."/>
            <person name="Schmitt I."/>
            <person name="Ebersberger I."/>
        </authorList>
    </citation>
    <scope>NUCLEOTIDE SEQUENCE [LARGE SCALE GENOMIC DNA]</scope>
    <source>
        <strain evidence="1">A1-1</strain>
    </source>
</reference>
<sequence length="92" mass="9692">MTTLSLAVPVTPSSLAPRGRVCANSHSTAAGTLFHHRSLKRAPHNAQPGDFVPWSSVWCVPNTRTYVVLTTSVAIAEDALQSLLTGCPTPPA</sequence>
<proteinExistence type="predicted"/>
<organism evidence="1 2">
    <name type="scientific">Lasallia pustulata</name>
    <dbReference type="NCBI Taxonomy" id="136370"/>
    <lineage>
        <taxon>Eukaryota</taxon>
        <taxon>Fungi</taxon>
        <taxon>Dikarya</taxon>
        <taxon>Ascomycota</taxon>
        <taxon>Pezizomycotina</taxon>
        <taxon>Lecanoromycetes</taxon>
        <taxon>OSLEUM clade</taxon>
        <taxon>Umbilicariomycetidae</taxon>
        <taxon>Umbilicariales</taxon>
        <taxon>Umbilicariaceae</taxon>
        <taxon>Lasallia</taxon>
    </lineage>
</organism>
<comment type="caution">
    <text evidence="1">The sequence shown here is derived from an EMBL/GenBank/DDBJ whole genome shotgun (WGS) entry which is preliminary data.</text>
</comment>
<accession>A0A5M8PYA2</accession>
<gene>
    <name evidence="1" type="ORF">FRX48_02416</name>
</gene>
<dbReference type="EMBL" id="VXIT01000003">
    <property type="protein sequence ID" value="KAA6414054.1"/>
    <property type="molecule type" value="Genomic_DNA"/>
</dbReference>
<name>A0A5M8PYA2_9LECA</name>
<dbReference type="Proteomes" id="UP000324767">
    <property type="component" value="Unassembled WGS sequence"/>
</dbReference>